<proteinExistence type="predicted"/>
<reference evidence="3 4" key="1">
    <citation type="submission" date="2019-10" db="EMBL/GenBank/DDBJ databases">
        <title>Glycomyces albidus sp. nov., a novel actinomycete isolated from rhizosphere soil of wheat (Triticum aestivum L.).</title>
        <authorList>
            <person name="Qian L."/>
        </authorList>
    </citation>
    <scope>NUCLEOTIDE SEQUENCE [LARGE SCALE GENOMIC DNA]</scope>
    <source>
        <strain evidence="3 4">NEAU-7082</strain>
    </source>
</reference>
<sequence length="587" mass="63046">MTAPPAAPPPPMPPPQEAGGGAGSAKNDATAHLCAAAYIDRTFRDQVIDEVYRRHDRAIAPNPGTDAAPILRHVLRARALDTLQQAILSVLLLLAVCAPVVDRGGLLVALAVWALIGLPVLAIDRGFAPPPERPEEAPSGARLLGRAVLITVAAVGGLLLVVTALRYLGLDYQAEQFVEGLFGQSEYEECVDYYDDYYGDGYGASYCGAEPPPTGPGAGSVVVWLLVFAAVTTVIGVVRRRSLVSIPTEPEPPAPATARAGFIAMAQRAPVVNYNAGRPPFVGSGDGIATWQFALTLEPADRGSGEPMTIDPKGLNDFIAERIRLLGSDSPRSSRLPNLVLDDHVYVSGRDADRPVYYPNELPQVGYPQFQTIEQVQRDPTTPVRHYLRCEVDAWGGELVTTVFFHCALQGETLYVEFSSCVLPPTRERYHVFGRGSVAPGVGVFLGFLRGLALMPLLLVRSPFDLAAAVGRGFGRRSGRWGEPEDHGARVSIRELGTDLKEQNYFQFRDAVKYLEIMERQILDALVRYLHEHNVHTGELEERANVIVNNGVVNYGRLATGAAGAGATANVGAVGSGSRGSVKKGKS</sequence>
<dbReference type="EMBL" id="WIAO01000010">
    <property type="protein sequence ID" value="MQM26010.1"/>
    <property type="molecule type" value="Genomic_DNA"/>
</dbReference>
<comment type="caution">
    <text evidence="3">The sequence shown here is derived from an EMBL/GenBank/DDBJ whole genome shotgun (WGS) entry which is preliminary data.</text>
</comment>
<evidence type="ECO:0000256" key="1">
    <source>
        <dbReference type="SAM" id="MobiDB-lite"/>
    </source>
</evidence>
<feature type="transmembrane region" description="Helical" evidence="2">
    <location>
        <begin position="143"/>
        <end position="168"/>
    </location>
</feature>
<feature type="transmembrane region" description="Helical" evidence="2">
    <location>
        <begin position="437"/>
        <end position="459"/>
    </location>
</feature>
<protein>
    <submittedName>
        <fullName evidence="3">Uncharacterized protein</fullName>
    </submittedName>
</protein>
<evidence type="ECO:0000313" key="3">
    <source>
        <dbReference type="EMBL" id="MQM26010.1"/>
    </source>
</evidence>
<gene>
    <name evidence="3" type="ORF">GFD30_10570</name>
</gene>
<evidence type="ECO:0000313" key="4">
    <source>
        <dbReference type="Proteomes" id="UP000477750"/>
    </source>
</evidence>
<accession>A0A6L5G8Q4</accession>
<keyword evidence="4" id="KW-1185">Reference proteome</keyword>
<evidence type="ECO:0000256" key="2">
    <source>
        <dbReference type="SAM" id="Phobius"/>
    </source>
</evidence>
<feature type="transmembrane region" description="Helical" evidence="2">
    <location>
        <begin position="107"/>
        <end position="123"/>
    </location>
</feature>
<feature type="transmembrane region" description="Helical" evidence="2">
    <location>
        <begin position="221"/>
        <end position="238"/>
    </location>
</feature>
<dbReference type="Proteomes" id="UP000477750">
    <property type="component" value="Unassembled WGS sequence"/>
</dbReference>
<feature type="region of interest" description="Disordered" evidence="1">
    <location>
        <begin position="1"/>
        <end position="26"/>
    </location>
</feature>
<organism evidence="3 4">
    <name type="scientific">Glycomyces albidus</name>
    <dbReference type="NCBI Taxonomy" id="2656774"/>
    <lineage>
        <taxon>Bacteria</taxon>
        <taxon>Bacillati</taxon>
        <taxon>Actinomycetota</taxon>
        <taxon>Actinomycetes</taxon>
        <taxon>Glycomycetales</taxon>
        <taxon>Glycomycetaceae</taxon>
        <taxon>Glycomyces</taxon>
    </lineage>
</organism>
<dbReference type="RefSeq" id="WP_153025166.1">
    <property type="nucleotide sequence ID" value="NZ_WIAO01000010.1"/>
</dbReference>
<dbReference type="AlphaFoldDB" id="A0A6L5G8Q4"/>
<keyword evidence="2" id="KW-1133">Transmembrane helix</keyword>
<keyword evidence="2" id="KW-0472">Membrane</keyword>
<feature type="compositionally biased region" description="Pro residues" evidence="1">
    <location>
        <begin position="1"/>
        <end position="16"/>
    </location>
</feature>
<keyword evidence="2" id="KW-0812">Transmembrane</keyword>
<name>A0A6L5G8Q4_9ACTN</name>